<dbReference type="PROSITE" id="PS50888">
    <property type="entry name" value="BHLH"/>
    <property type="match status" value="1"/>
</dbReference>
<dbReference type="SMART" id="SM00353">
    <property type="entry name" value="HLH"/>
    <property type="match status" value="1"/>
</dbReference>
<dbReference type="InterPro" id="IPR036638">
    <property type="entry name" value="HLH_DNA-bd_sf"/>
</dbReference>
<dbReference type="InterPro" id="IPR054502">
    <property type="entry name" value="bHLH-TF_ACT-like_plant"/>
</dbReference>
<evidence type="ECO:0000256" key="2">
    <source>
        <dbReference type="ARBA" id="ARBA00005510"/>
    </source>
</evidence>
<feature type="compositionally biased region" description="Polar residues" evidence="7">
    <location>
        <begin position="55"/>
        <end position="65"/>
    </location>
</feature>
<name>A0A8J5GRZ5_ZINOF</name>
<feature type="region of interest" description="Disordered" evidence="7">
    <location>
        <begin position="103"/>
        <end position="133"/>
    </location>
</feature>
<evidence type="ECO:0000313" key="10">
    <source>
        <dbReference type="Proteomes" id="UP000734854"/>
    </source>
</evidence>
<dbReference type="Pfam" id="PF22754">
    <property type="entry name" value="bHLH-TF_ACT-like_plant"/>
    <property type="match status" value="1"/>
</dbReference>
<comment type="similarity">
    <text evidence="2">Belongs to the bHLH protein family.</text>
</comment>
<reference evidence="9 10" key="1">
    <citation type="submission" date="2020-08" db="EMBL/GenBank/DDBJ databases">
        <title>Plant Genome Project.</title>
        <authorList>
            <person name="Zhang R.-G."/>
        </authorList>
    </citation>
    <scope>NUCLEOTIDE SEQUENCE [LARGE SCALE GENOMIC DNA]</scope>
    <source>
        <tissue evidence="9">Rhizome</tissue>
    </source>
</reference>
<keyword evidence="10" id="KW-1185">Reference proteome</keyword>
<evidence type="ECO:0000256" key="1">
    <source>
        <dbReference type="ARBA" id="ARBA00004123"/>
    </source>
</evidence>
<dbReference type="Gene3D" id="4.10.280.10">
    <property type="entry name" value="Helix-loop-helix DNA-binding domain"/>
    <property type="match status" value="1"/>
</dbReference>
<comment type="caution">
    <text evidence="9">The sequence shown here is derived from an EMBL/GenBank/DDBJ whole genome shotgun (WGS) entry which is preliminary data.</text>
</comment>
<dbReference type="PANTHER" id="PTHR45959:SF2">
    <property type="entry name" value="BHLH TRANSCRIPTION FACTOR"/>
    <property type="match status" value="1"/>
</dbReference>
<evidence type="ECO:0000259" key="8">
    <source>
        <dbReference type="PROSITE" id="PS50888"/>
    </source>
</evidence>
<dbReference type="InterPro" id="IPR052610">
    <property type="entry name" value="bHLH_transcription_regulator"/>
</dbReference>
<proteinExistence type="inferred from homology"/>
<dbReference type="AlphaFoldDB" id="A0A8J5GRZ5"/>
<dbReference type="InterPro" id="IPR011598">
    <property type="entry name" value="bHLH_dom"/>
</dbReference>
<sequence>MEEAMASPCYSDMGVDQGFFNRWDLQQLEVALGQGSEQSPSSESHCERPKKQLRTRSWSSCTTAADQSSASAPRILSFGKPDSPICHSGFYGGVVKKKVEEAAEGSVSNGSRRSTPAKRTSAHNHEHIMAERKRREKLSQRFIELSAIVPGLKKMDKASVLSDAIKYLKQLQDKVMNLEDQITKRSIESAVLVRKTQLCVEDDADDDGHFNDDRRRRSCFLPPKIEARVCDKSILIKIHCENRKGVLVQALSEIEKLHLSVVNTSVIPFPGNSLDITVASQASFRSKARRARS</sequence>
<accession>A0A8J5GRZ5</accession>
<feature type="coiled-coil region" evidence="6">
    <location>
        <begin position="161"/>
        <end position="188"/>
    </location>
</feature>
<evidence type="ECO:0000256" key="3">
    <source>
        <dbReference type="ARBA" id="ARBA00023015"/>
    </source>
</evidence>
<dbReference type="Proteomes" id="UP000734854">
    <property type="component" value="Unassembled WGS sequence"/>
</dbReference>
<dbReference type="SUPFAM" id="SSF47459">
    <property type="entry name" value="HLH, helix-loop-helix DNA-binding domain"/>
    <property type="match status" value="1"/>
</dbReference>
<dbReference type="GO" id="GO:0046983">
    <property type="term" value="F:protein dimerization activity"/>
    <property type="evidence" value="ECO:0007669"/>
    <property type="project" value="InterPro"/>
</dbReference>
<dbReference type="PANTHER" id="PTHR45959">
    <property type="entry name" value="BHLH TRANSCRIPTION FACTOR"/>
    <property type="match status" value="1"/>
</dbReference>
<comment type="subcellular location">
    <subcellularLocation>
        <location evidence="1">Nucleus</location>
    </subcellularLocation>
</comment>
<gene>
    <name evidence="9" type="ORF">ZIOFF_034399</name>
</gene>
<feature type="domain" description="BHLH" evidence="8">
    <location>
        <begin position="122"/>
        <end position="171"/>
    </location>
</feature>
<keyword evidence="3" id="KW-0805">Transcription regulation</keyword>
<evidence type="ECO:0000256" key="4">
    <source>
        <dbReference type="ARBA" id="ARBA00023163"/>
    </source>
</evidence>
<keyword evidence="6" id="KW-0175">Coiled coil</keyword>
<evidence type="ECO:0000256" key="5">
    <source>
        <dbReference type="ARBA" id="ARBA00023242"/>
    </source>
</evidence>
<organism evidence="9 10">
    <name type="scientific">Zingiber officinale</name>
    <name type="common">Ginger</name>
    <name type="synonym">Amomum zingiber</name>
    <dbReference type="NCBI Taxonomy" id="94328"/>
    <lineage>
        <taxon>Eukaryota</taxon>
        <taxon>Viridiplantae</taxon>
        <taxon>Streptophyta</taxon>
        <taxon>Embryophyta</taxon>
        <taxon>Tracheophyta</taxon>
        <taxon>Spermatophyta</taxon>
        <taxon>Magnoliopsida</taxon>
        <taxon>Liliopsida</taxon>
        <taxon>Zingiberales</taxon>
        <taxon>Zingiberaceae</taxon>
        <taxon>Zingiber</taxon>
    </lineage>
</organism>
<evidence type="ECO:0000256" key="6">
    <source>
        <dbReference type="SAM" id="Coils"/>
    </source>
</evidence>
<feature type="region of interest" description="Disordered" evidence="7">
    <location>
        <begin position="31"/>
        <end position="65"/>
    </location>
</feature>
<evidence type="ECO:0000313" key="9">
    <source>
        <dbReference type="EMBL" id="KAG6509013.1"/>
    </source>
</evidence>
<dbReference type="EMBL" id="JACMSC010000009">
    <property type="protein sequence ID" value="KAG6509013.1"/>
    <property type="molecule type" value="Genomic_DNA"/>
</dbReference>
<protein>
    <recommendedName>
        <fullName evidence="8">BHLH domain-containing protein</fullName>
    </recommendedName>
</protein>
<evidence type="ECO:0000256" key="7">
    <source>
        <dbReference type="SAM" id="MobiDB-lite"/>
    </source>
</evidence>
<dbReference type="Pfam" id="PF00010">
    <property type="entry name" value="HLH"/>
    <property type="match status" value="1"/>
</dbReference>
<feature type="compositionally biased region" description="Basic and acidic residues" evidence="7">
    <location>
        <begin position="123"/>
        <end position="133"/>
    </location>
</feature>
<keyword evidence="4" id="KW-0804">Transcription</keyword>
<keyword evidence="5" id="KW-0539">Nucleus</keyword>
<feature type="compositionally biased region" description="Low complexity" evidence="7">
    <location>
        <begin position="33"/>
        <end position="43"/>
    </location>
</feature>
<feature type="compositionally biased region" description="Polar residues" evidence="7">
    <location>
        <begin position="106"/>
        <end position="118"/>
    </location>
</feature>